<dbReference type="Gene3D" id="2.40.50.140">
    <property type="entry name" value="Nucleic acid-binding proteins"/>
    <property type="match status" value="1"/>
</dbReference>
<protein>
    <submittedName>
        <fullName evidence="1">Uncharacterized protein</fullName>
    </submittedName>
</protein>
<dbReference type="EMBL" id="WOCE01000011">
    <property type="protein sequence ID" value="KAE9604509.1"/>
    <property type="molecule type" value="Genomic_DNA"/>
</dbReference>
<gene>
    <name evidence="1" type="ORF">Lalb_Chr11g0072601</name>
</gene>
<dbReference type="InterPro" id="IPR012340">
    <property type="entry name" value="NA-bd_OB-fold"/>
</dbReference>
<dbReference type="OrthoDB" id="1436396at2759"/>
<reference evidence="2" key="1">
    <citation type="journal article" date="2020" name="Nat. Commun.">
        <title>Genome sequence of the cluster root forming white lupin.</title>
        <authorList>
            <person name="Hufnagel B."/>
            <person name="Marques A."/>
            <person name="Soriano A."/>
            <person name="Marques L."/>
            <person name="Divol F."/>
            <person name="Doumas P."/>
            <person name="Sallet E."/>
            <person name="Mancinotti D."/>
            <person name="Carrere S."/>
            <person name="Marande W."/>
            <person name="Arribat S."/>
            <person name="Keller J."/>
            <person name="Huneau C."/>
            <person name="Blein T."/>
            <person name="Aime D."/>
            <person name="Laguerre M."/>
            <person name="Taylor J."/>
            <person name="Schubert V."/>
            <person name="Nelson M."/>
            <person name="Geu-Flores F."/>
            <person name="Crespi M."/>
            <person name="Gallardo-Guerrero K."/>
            <person name="Delaux P.-M."/>
            <person name="Salse J."/>
            <person name="Berges H."/>
            <person name="Guyot R."/>
            <person name="Gouzy J."/>
            <person name="Peret B."/>
        </authorList>
    </citation>
    <scope>NUCLEOTIDE SEQUENCE [LARGE SCALE GENOMIC DNA]</scope>
    <source>
        <strain evidence="2">cv. Amiga</strain>
    </source>
</reference>
<dbReference type="AlphaFoldDB" id="A0A6A4PSP9"/>
<evidence type="ECO:0000313" key="2">
    <source>
        <dbReference type="Proteomes" id="UP000447434"/>
    </source>
</evidence>
<name>A0A6A4PSP9_LUPAL</name>
<accession>A0A6A4PSP9</accession>
<evidence type="ECO:0000313" key="1">
    <source>
        <dbReference type="EMBL" id="KAE9604509.1"/>
    </source>
</evidence>
<dbReference type="Proteomes" id="UP000447434">
    <property type="component" value="Chromosome 11"/>
</dbReference>
<proteinExistence type="predicted"/>
<keyword evidence="2" id="KW-1185">Reference proteome</keyword>
<organism evidence="1 2">
    <name type="scientific">Lupinus albus</name>
    <name type="common">White lupine</name>
    <name type="synonym">Lupinus termis</name>
    <dbReference type="NCBI Taxonomy" id="3870"/>
    <lineage>
        <taxon>Eukaryota</taxon>
        <taxon>Viridiplantae</taxon>
        <taxon>Streptophyta</taxon>
        <taxon>Embryophyta</taxon>
        <taxon>Tracheophyta</taxon>
        <taxon>Spermatophyta</taxon>
        <taxon>Magnoliopsida</taxon>
        <taxon>eudicotyledons</taxon>
        <taxon>Gunneridae</taxon>
        <taxon>Pentapetalae</taxon>
        <taxon>rosids</taxon>
        <taxon>fabids</taxon>
        <taxon>Fabales</taxon>
        <taxon>Fabaceae</taxon>
        <taxon>Papilionoideae</taxon>
        <taxon>50 kb inversion clade</taxon>
        <taxon>genistoids sensu lato</taxon>
        <taxon>core genistoids</taxon>
        <taxon>Genisteae</taxon>
        <taxon>Lupinus</taxon>
    </lineage>
</organism>
<sequence>MTCVAVGTTTMFVVGRRGWYYDGCAKCTKKADVKDGPFICKCGHFNQISIPRWTGTLRIYGEPLPTLQTPRRSRWRMSQLR</sequence>
<comment type="caution">
    <text evidence="1">The sequence shown here is derived from an EMBL/GenBank/DDBJ whole genome shotgun (WGS) entry which is preliminary data.</text>
</comment>